<dbReference type="RefSeq" id="WP_126384409.1">
    <property type="nucleotide sequence ID" value="NZ_RXYK01000006.1"/>
</dbReference>
<evidence type="ECO:0000313" key="1">
    <source>
        <dbReference type="EMBL" id="RTY38184.1"/>
    </source>
</evidence>
<organism evidence="1 2">
    <name type="scientific">Chlorobium phaeovibrioides</name>
    <dbReference type="NCBI Taxonomy" id="1094"/>
    <lineage>
        <taxon>Bacteria</taxon>
        <taxon>Pseudomonadati</taxon>
        <taxon>Chlorobiota</taxon>
        <taxon>Chlorobiia</taxon>
        <taxon>Chlorobiales</taxon>
        <taxon>Chlorobiaceae</taxon>
        <taxon>Chlorobium/Pelodictyon group</taxon>
        <taxon>Chlorobium</taxon>
    </lineage>
</organism>
<name>A0A3S0LPX1_CHLPH</name>
<dbReference type="Proteomes" id="UP000279908">
    <property type="component" value="Unassembled WGS sequence"/>
</dbReference>
<sequence length="168" mass="19597">MELVKVIEGFVEELEWDDNVELDLETGDSSLATHIGIQNQIFDIYVEAKKDIDLLTFRLYTSFNVIEGKSVDACLLFNYINEHFSYQGRLILTDSGRIQYREVLDTEDINPSPAMLLNMFGSGQTLFRKHISQIAAVALTRRTYESIREEYDKKEEMEKSRRDREEDL</sequence>
<gene>
    <name evidence="1" type="ORF">EKD02_05670</name>
</gene>
<dbReference type="EMBL" id="RXYK01000006">
    <property type="protein sequence ID" value="RTY38184.1"/>
    <property type="molecule type" value="Genomic_DNA"/>
</dbReference>
<comment type="caution">
    <text evidence="1">The sequence shown here is derived from an EMBL/GenBank/DDBJ whole genome shotgun (WGS) entry which is preliminary data.</text>
</comment>
<dbReference type="AlphaFoldDB" id="A0A3S0LPX1"/>
<evidence type="ECO:0000313" key="2">
    <source>
        <dbReference type="Proteomes" id="UP000279908"/>
    </source>
</evidence>
<accession>A0A3S0LPX1</accession>
<protein>
    <recommendedName>
        <fullName evidence="3">YbjN domain-containing protein</fullName>
    </recommendedName>
</protein>
<proteinExistence type="predicted"/>
<evidence type="ECO:0008006" key="3">
    <source>
        <dbReference type="Google" id="ProtNLM"/>
    </source>
</evidence>
<reference evidence="1 2" key="1">
    <citation type="submission" date="2018-12" db="EMBL/GenBank/DDBJ databases">
        <authorList>
            <person name="Lunina O.N."/>
            <person name="Grouzdev D.S."/>
            <person name="Gorlenko V.M."/>
            <person name="Savvichev A.S."/>
        </authorList>
    </citation>
    <scope>NUCLEOTIDE SEQUENCE [LARGE SCALE GENOMIC DNA]</scope>
    <source>
        <strain evidence="1 2">BrKhr-17</strain>
    </source>
</reference>